<dbReference type="Gene3D" id="2.30.110.10">
    <property type="entry name" value="Electron Transport, Fmn-binding Protein, Chain A"/>
    <property type="match status" value="1"/>
</dbReference>
<evidence type="ECO:0000313" key="3">
    <source>
        <dbReference type="Proteomes" id="UP000199088"/>
    </source>
</evidence>
<proteinExistence type="predicted"/>
<dbReference type="InterPro" id="IPR024029">
    <property type="entry name" value="Pyridox_Oxase_FMN-dep"/>
</dbReference>
<dbReference type="Pfam" id="PF01243">
    <property type="entry name" value="PNPOx_N"/>
    <property type="match status" value="1"/>
</dbReference>
<protein>
    <recommendedName>
        <fullName evidence="1">Pyridoxamine 5'-phosphate oxidase N-terminal domain-containing protein</fullName>
    </recommendedName>
</protein>
<dbReference type="NCBIfam" id="TIGR04025">
    <property type="entry name" value="PPOX_FMN_DR2398"/>
    <property type="match status" value="1"/>
</dbReference>
<gene>
    <name evidence="2" type="ORF">SAMN05660199_04476</name>
</gene>
<dbReference type="InterPro" id="IPR011576">
    <property type="entry name" value="Pyridox_Oxase_N"/>
</dbReference>
<dbReference type="SUPFAM" id="SSF50475">
    <property type="entry name" value="FMN-binding split barrel"/>
    <property type="match status" value="1"/>
</dbReference>
<name>A0A1H0UEG9_9ACTN</name>
<dbReference type="STRING" id="1052260.SAMN05660199_04476"/>
<dbReference type="Proteomes" id="UP000199088">
    <property type="component" value="Unassembled WGS sequence"/>
</dbReference>
<sequence length="211" mass="23440">MTSWDDLPTVRTAAELEAFGVPAPAVRDKSRDVLHPRHVEWIARTPLVVLATTGADGRCDASPKGDPPGFVQVLDEHTLAIPERAGNKRFDGFHNVLAVPQVGLLFVVPGRTDTLRVNGRAQLVTDGPFFPDLEEQGHRPVLALLVHVEEVYFHCAKAFLRSRTWEPGTWHPELLPRHAVTAKELVRPDTPLAELDAYYGEQYRAGLYPTT</sequence>
<accession>A0A1H0UEG9</accession>
<evidence type="ECO:0000259" key="1">
    <source>
        <dbReference type="Pfam" id="PF01243"/>
    </source>
</evidence>
<dbReference type="AlphaFoldDB" id="A0A1H0UEG9"/>
<evidence type="ECO:0000313" key="2">
    <source>
        <dbReference type="EMBL" id="SDP64415.1"/>
    </source>
</evidence>
<dbReference type="OrthoDB" id="9790331at2"/>
<dbReference type="PANTHER" id="PTHR42815">
    <property type="entry name" value="FAD-BINDING, PUTATIVE (AFU_ORTHOLOGUE AFUA_6G07600)-RELATED"/>
    <property type="match status" value="1"/>
</dbReference>
<keyword evidence="3" id="KW-1185">Reference proteome</keyword>
<dbReference type="PANTHER" id="PTHR42815:SF2">
    <property type="entry name" value="FAD-BINDING, PUTATIVE (AFU_ORTHOLOGUE AFUA_6G07600)-RELATED"/>
    <property type="match status" value="1"/>
</dbReference>
<organism evidence="2 3">
    <name type="scientific">Klenkia soli</name>
    <dbReference type="NCBI Taxonomy" id="1052260"/>
    <lineage>
        <taxon>Bacteria</taxon>
        <taxon>Bacillati</taxon>
        <taxon>Actinomycetota</taxon>
        <taxon>Actinomycetes</taxon>
        <taxon>Geodermatophilales</taxon>
        <taxon>Geodermatophilaceae</taxon>
        <taxon>Klenkia</taxon>
    </lineage>
</organism>
<dbReference type="RefSeq" id="WP_091250302.1">
    <property type="nucleotide sequence ID" value="NZ_FNIR01000019.1"/>
</dbReference>
<feature type="domain" description="Pyridoxamine 5'-phosphate oxidase N-terminal" evidence="1">
    <location>
        <begin position="35"/>
        <end position="155"/>
    </location>
</feature>
<dbReference type="EMBL" id="FNIR01000019">
    <property type="protein sequence ID" value="SDP64415.1"/>
    <property type="molecule type" value="Genomic_DNA"/>
</dbReference>
<dbReference type="InterPro" id="IPR012349">
    <property type="entry name" value="Split_barrel_FMN-bd"/>
</dbReference>
<reference evidence="3" key="1">
    <citation type="submission" date="2016-10" db="EMBL/GenBank/DDBJ databases">
        <authorList>
            <person name="Varghese N."/>
            <person name="Submissions S."/>
        </authorList>
    </citation>
    <scope>NUCLEOTIDE SEQUENCE [LARGE SCALE GENOMIC DNA]</scope>
    <source>
        <strain evidence="3">DSM 45843</strain>
    </source>
</reference>